<dbReference type="OrthoDB" id="5988181at2759"/>
<evidence type="ECO:0000256" key="1">
    <source>
        <dbReference type="ARBA" id="ARBA00022737"/>
    </source>
</evidence>
<keyword evidence="6" id="KW-1185">Reference proteome</keyword>
<reference evidence="5 6" key="1">
    <citation type="journal article" date="2019" name="Genome Biol. Evol.">
        <title>Insights into the evolution of the New World diploid cottons (Gossypium, subgenus Houzingenia) based on genome sequencing.</title>
        <authorList>
            <person name="Grover C.E."/>
            <person name="Arick M.A. 2nd"/>
            <person name="Thrash A."/>
            <person name="Conover J.L."/>
            <person name="Sanders W.S."/>
            <person name="Peterson D.G."/>
            <person name="Frelichowski J.E."/>
            <person name="Scheffler J.A."/>
            <person name="Scheffler B.E."/>
            <person name="Wendel J.F."/>
        </authorList>
    </citation>
    <scope>NUCLEOTIDE SEQUENCE [LARGE SCALE GENOMIC DNA]</scope>
    <source>
        <strain evidence="5">1</strain>
        <tissue evidence="5">Leaf</tissue>
    </source>
</reference>
<dbReference type="Gene3D" id="3.30.160.20">
    <property type="match status" value="1"/>
</dbReference>
<evidence type="ECO:0000313" key="6">
    <source>
        <dbReference type="Proteomes" id="UP000593576"/>
    </source>
</evidence>
<keyword evidence="2 3" id="KW-0694">RNA-binding</keyword>
<evidence type="ECO:0000313" key="5">
    <source>
        <dbReference type="EMBL" id="MBA0868049.1"/>
    </source>
</evidence>
<protein>
    <recommendedName>
        <fullName evidence="4">DRBM domain-containing protein</fullName>
    </recommendedName>
</protein>
<accession>A0A7J9MCA2</accession>
<sequence>MENPSAHFIKPKLVDQPLALVVASSNVPPSACRLPHSLPSRPPESFMHENRLQEFAQRSSIQLPLYQTVNEGSVHAPQFRSSVLVDGVTYTSETTFSNIKVAEQDVAKHALECISKKLKDEGCPLIGE</sequence>
<dbReference type="PROSITE" id="PS50137">
    <property type="entry name" value="DS_RBD"/>
    <property type="match status" value="1"/>
</dbReference>
<keyword evidence="1" id="KW-0677">Repeat</keyword>
<organism evidence="5 6">
    <name type="scientific">Gossypium schwendimanii</name>
    <name type="common">Cotton</name>
    <dbReference type="NCBI Taxonomy" id="34291"/>
    <lineage>
        <taxon>Eukaryota</taxon>
        <taxon>Viridiplantae</taxon>
        <taxon>Streptophyta</taxon>
        <taxon>Embryophyta</taxon>
        <taxon>Tracheophyta</taxon>
        <taxon>Spermatophyta</taxon>
        <taxon>Magnoliopsida</taxon>
        <taxon>eudicotyledons</taxon>
        <taxon>Gunneridae</taxon>
        <taxon>Pentapetalae</taxon>
        <taxon>rosids</taxon>
        <taxon>malvids</taxon>
        <taxon>Malvales</taxon>
        <taxon>Malvaceae</taxon>
        <taxon>Malvoideae</taxon>
        <taxon>Gossypium</taxon>
    </lineage>
</organism>
<feature type="non-terminal residue" evidence="5">
    <location>
        <position position="128"/>
    </location>
</feature>
<dbReference type="PANTHER" id="PTHR46031">
    <property type="match status" value="1"/>
</dbReference>
<comment type="caution">
    <text evidence="5">The sequence shown here is derived from an EMBL/GenBank/DDBJ whole genome shotgun (WGS) entry which is preliminary data.</text>
</comment>
<evidence type="ECO:0000256" key="2">
    <source>
        <dbReference type="ARBA" id="ARBA00022884"/>
    </source>
</evidence>
<name>A0A7J9MCA2_GOSSC</name>
<dbReference type="GO" id="GO:0003723">
    <property type="term" value="F:RNA binding"/>
    <property type="evidence" value="ECO:0007669"/>
    <property type="project" value="UniProtKB-UniRule"/>
</dbReference>
<feature type="domain" description="DRBM" evidence="4">
    <location>
        <begin position="47"/>
        <end position="116"/>
    </location>
</feature>
<dbReference type="AlphaFoldDB" id="A0A7J9MCA2"/>
<dbReference type="EMBL" id="JABFAF010000010">
    <property type="protein sequence ID" value="MBA0868049.1"/>
    <property type="molecule type" value="Genomic_DNA"/>
</dbReference>
<dbReference type="Pfam" id="PF00035">
    <property type="entry name" value="dsrm"/>
    <property type="match status" value="1"/>
</dbReference>
<dbReference type="PANTHER" id="PTHR46031:SF37">
    <property type="entry name" value="DRBM DOMAIN-CONTAINING PROTEIN"/>
    <property type="match status" value="1"/>
</dbReference>
<dbReference type="SMART" id="SM00358">
    <property type="entry name" value="DSRM"/>
    <property type="match status" value="1"/>
</dbReference>
<dbReference type="Proteomes" id="UP000593576">
    <property type="component" value="Unassembled WGS sequence"/>
</dbReference>
<dbReference type="InterPro" id="IPR014720">
    <property type="entry name" value="dsRBD_dom"/>
</dbReference>
<evidence type="ECO:0000256" key="3">
    <source>
        <dbReference type="PROSITE-ProRule" id="PRU00266"/>
    </source>
</evidence>
<proteinExistence type="predicted"/>
<evidence type="ECO:0000259" key="4">
    <source>
        <dbReference type="PROSITE" id="PS50137"/>
    </source>
</evidence>
<gene>
    <name evidence="5" type="ORF">Goshw_008096</name>
</gene>
<dbReference type="SUPFAM" id="SSF54768">
    <property type="entry name" value="dsRNA-binding domain-like"/>
    <property type="match status" value="1"/>
</dbReference>